<protein>
    <submittedName>
        <fullName evidence="2">YfhO family protein</fullName>
    </submittedName>
</protein>
<feature type="transmembrane region" description="Helical" evidence="1">
    <location>
        <begin position="352"/>
        <end position="376"/>
    </location>
</feature>
<dbReference type="RefSeq" id="WP_214175800.1">
    <property type="nucleotide sequence ID" value="NZ_JAHCVK010000005.1"/>
</dbReference>
<gene>
    <name evidence="2" type="ORF">KI810_12070</name>
</gene>
<keyword evidence="1" id="KW-0472">Membrane</keyword>
<evidence type="ECO:0000256" key="1">
    <source>
        <dbReference type="SAM" id="Phobius"/>
    </source>
</evidence>
<dbReference type="Pfam" id="PF09586">
    <property type="entry name" value="YfhO"/>
    <property type="match status" value="1"/>
</dbReference>
<feature type="transmembrane region" description="Helical" evidence="1">
    <location>
        <begin position="512"/>
        <end position="531"/>
    </location>
</feature>
<reference evidence="2 3" key="1">
    <citation type="submission" date="2021-05" db="EMBL/GenBank/DDBJ databases">
        <title>The draft genome of Geobacter luticola JCM 17780.</title>
        <authorList>
            <person name="Xu Z."/>
            <person name="Masuda Y."/>
            <person name="Itoh H."/>
            <person name="Senoo K."/>
        </authorList>
    </citation>
    <scope>NUCLEOTIDE SEQUENCE [LARGE SCALE GENOMIC DNA]</scope>
    <source>
        <strain evidence="2 3">JCM 17780</strain>
    </source>
</reference>
<feature type="transmembrane region" description="Helical" evidence="1">
    <location>
        <begin position="198"/>
        <end position="220"/>
    </location>
</feature>
<keyword evidence="1" id="KW-0812">Transmembrane</keyword>
<accession>A0ABS5SEJ2</accession>
<dbReference type="Proteomes" id="UP000756860">
    <property type="component" value="Unassembled WGS sequence"/>
</dbReference>
<comment type="caution">
    <text evidence="2">The sequence shown here is derived from an EMBL/GenBank/DDBJ whole genome shotgun (WGS) entry which is preliminary data.</text>
</comment>
<dbReference type="PANTHER" id="PTHR38454">
    <property type="entry name" value="INTEGRAL MEMBRANE PROTEIN-RELATED"/>
    <property type="match status" value="1"/>
</dbReference>
<evidence type="ECO:0000313" key="3">
    <source>
        <dbReference type="Proteomes" id="UP000756860"/>
    </source>
</evidence>
<feature type="transmembrane region" description="Helical" evidence="1">
    <location>
        <begin position="173"/>
        <end position="192"/>
    </location>
</feature>
<feature type="transmembrane region" description="Helical" evidence="1">
    <location>
        <begin position="232"/>
        <end position="255"/>
    </location>
</feature>
<dbReference type="PANTHER" id="PTHR38454:SF1">
    <property type="entry name" value="INTEGRAL MEMBRANE PROTEIN"/>
    <property type="match status" value="1"/>
</dbReference>
<proteinExistence type="predicted"/>
<keyword evidence="1" id="KW-1133">Transmembrane helix</keyword>
<dbReference type="EMBL" id="JAHCVK010000005">
    <property type="protein sequence ID" value="MBT0653796.1"/>
    <property type="molecule type" value="Genomic_DNA"/>
</dbReference>
<sequence>MTERKRNLLALAGLLAVLLIYFAKILFTHQIIRAPDITNEFYWTVRHFKDMGFFDLFRTHLQAGWDMYANSGGTEGGGTLSLQFLYYRNLLFWLIPAPANVAWFIVFHLFVGGAGTYCYCRLIGCSRTAAFLGGLLFAIVPENASLINAGHAQKIATISFAPWAFYFLEKGFICRRVIWFLTAGFVLAFQFFNMHWQIAFYTCIGIGVYGVGRSVGILIAERQRSPGQVGRLVGLNLVTMFFFLSTVAISLIPLADWSKDTTRGVQSGANQGQGGLNLEEAMSWSMPPEELVTFVVPGMFGFSRQEGGYNTGDIDAYYWGRMVFTQTIDYMGLLPWLLLPLPLIFRRDRYTWLALAGVVGGILFSMGKYTPFYWFLFEHFPGVNHFRVPKMMMFIPALGLGVLAARGLDILRDGGVRGTRAFQRYMVAVLALPALLLVMVAVEMVGRDFWLSRFMDAFAQPTRYEQGPQLVMNRWNNLVRETAIAAVVAALHAAVLFGLARKWFSMRVVLPALFLLFLADTGRVNAKFMLLQDLPPSLRGTKTPVMEYLARDSKAYRVLPMNGRDPMHYASNGIPVMFTSNPVMVQRWQDFLDGFTFDSAMLDLLNVKYLIYDKAQYEKEKDKLGGRFTPVFTSPDGVEVVVENRTVLPKAWLVPAVLVTNEPRQQLGLLRSPLFDPRRLALVESQPSLPLADPMASGSGNVGEVTVGTYEANRITLTCQVTRNSLLVMGEKYYKGWRARVDGKPAEIQRVDYILRGVYLAPGTHTVEFTFDPLPFKVGKYLTLASFAFFAFMVAREWRNRRKVNGER</sequence>
<evidence type="ECO:0000313" key="2">
    <source>
        <dbReference type="EMBL" id="MBT0653796.1"/>
    </source>
</evidence>
<feature type="transmembrane region" description="Helical" evidence="1">
    <location>
        <begin position="425"/>
        <end position="446"/>
    </location>
</feature>
<feature type="transmembrane region" description="Helical" evidence="1">
    <location>
        <begin position="327"/>
        <end position="345"/>
    </location>
</feature>
<dbReference type="InterPro" id="IPR018580">
    <property type="entry name" value="Uncharacterised_YfhO"/>
</dbReference>
<feature type="transmembrane region" description="Helical" evidence="1">
    <location>
        <begin position="90"/>
        <end position="111"/>
    </location>
</feature>
<organism evidence="2 3">
    <name type="scientific">Geomobilimonas luticola</name>
    <dbReference type="NCBI Taxonomy" id="1114878"/>
    <lineage>
        <taxon>Bacteria</taxon>
        <taxon>Pseudomonadati</taxon>
        <taxon>Thermodesulfobacteriota</taxon>
        <taxon>Desulfuromonadia</taxon>
        <taxon>Geobacterales</taxon>
        <taxon>Geobacteraceae</taxon>
        <taxon>Geomobilimonas</taxon>
    </lineage>
</organism>
<feature type="transmembrane region" description="Helical" evidence="1">
    <location>
        <begin position="388"/>
        <end position="405"/>
    </location>
</feature>
<feature type="transmembrane region" description="Helical" evidence="1">
    <location>
        <begin position="778"/>
        <end position="795"/>
    </location>
</feature>
<name>A0ABS5SEJ2_9BACT</name>
<keyword evidence="3" id="KW-1185">Reference proteome</keyword>
<feature type="transmembrane region" description="Helical" evidence="1">
    <location>
        <begin position="482"/>
        <end position="500"/>
    </location>
</feature>